<evidence type="ECO:0000313" key="2">
    <source>
        <dbReference type="EMBL" id="VAV84603.1"/>
    </source>
</evidence>
<accession>A0A3B0RJ98</accession>
<reference evidence="2" key="1">
    <citation type="submission" date="2018-06" db="EMBL/GenBank/DDBJ databases">
        <authorList>
            <person name="Zhirakovskaya E."/>
        </authorList>
    </citation>
    <scope>NUCLEOTIDE SEQUENCE</scope>
</reference>
<dbReference type="Pfam" id="PF00756">
    <property type="entry name" value="Esterase"/>
    <property type="match status" value="1"/>
</dbReference>
<dbReference type="Gene3D" id="3.40.50.1820">
    <property type="entry name" value="alpha/beta hydrolase"/>
    <property type="match status" value="1"/>
</dbReference>
<keyword evidence="1" id="KW-0732">Signal</keyword>
<name>A0A3B0RJ98_9ZZZZ</name>
<dbReference type="InterPro" id="IPR000801">
    <property type="entry name" value="Esterase-like"/>
</dbReference>
<proteinExistence type="predicted"/>
<dbReference type="InterPro" id="IPR050955">
    <property type="entry name" value="Plant_Biomass_Hydrol_Est"/>
</dbReference>
<gene>
    <name evidence="2" type="ORF">MNBD_BACTEROID02-1248</name>
</gene>
<dbReference type="EMBL" id="UOEB01000172">
    <property type="protein sequence ID" value="VAV84603.1"/>
    <property type="molecule type" value="Genomic_DNA"/>
</dbReference>
<dbReference type="PANTHER" id="PTHR43037">
    <property type="entry name" value="UNNAMED PRODUCT-RELATED"/>
    <property type="match status" value="1"/>
</dbReference>
<dbReference type="InterPro" id="IPR029058">
    <property type="entry name" value="AB_hydrolase_fold"/>
</dbReference>
<organism evidence="2">
    <name type="scientific">hydrothermal vent metagenome</name>
    <dbReference type="NCBI Taxonomy" id="652676"/>
    <lineage>
        <taxon>unclassified sequences</taxon>
        <taxon>metagenomes</taxon>
        <taxon>ecological metagenomes</taxon>
    </lineage>
</organism>
<protein>
    <submittedName>
        <fullName evidence="2">Uncharacterized protein</fullName>
    </submittedName>
</protein>
<evidence type="ECO:0000256" key="1">
    <source>
        <dbReference type="ARBA" id="ARBA00022729"/>
    </source>
</evidence>
<dbReference type="PANTHER" id="PTHR43037:SF1">
    <property type="entry name" value="BLL1128 PROTEIN"/>
    <property type="match status" value="1"/>
</dbReference>
<dbReference type="SUPFAM" id="SSF53474">
    <property type="entry name" value="alpha/beta-Hydrolases"/>
    <property type="match status" value="1"/>
</dbReference>
<dbReference type="AlphaFoldDB" id="A0A3B0RJ98"/>
<sequence>MTKYFFILAFNLSFIFSAFAQIRHGEITHGGYVRTWLTYLPKNYSEAKTYPLVIALHGGGGTAKQLMTSTKKRFNTLADTEGFIMVYPQGAEKSWNDNNKRDQNGFARKENIDDVGFISKMISKLQSEYNINDDAVFACGISNGGLMSQTLAMELPEKIKVIGMVAATFGKDEADKVADVSPFSILFIHGTKDLIIPYAEGDITVFKKTRGHVLGIDKSIAYMCTLNGNILKPIVTKLANTSIKDNMISEHFKYPNPENPSLKVELIKVINGGHSWPGAKKKKRLLKKITGATTQDFNACDKLWEFFKSTMN</sequence>